<keyword evidence="4" id="KW-1185">Reference proteome</keyword>
<accession>A0A9E9P429</accession>
<dbReference type="SMART" id="SM01118">
    <property type="entry name" value="CYTH"/>
    <property type="match status" value="1"/>
</dbReference>
<dbReference type="EMBL" id="CP098242">
    <property type="protein sequence ID" value="WAW10860.1"/>
    <property type="molecule type" value="Genomic_DNA"/>
</dbReference>
<proteinExistence type="predicted"/>
<evidence type="ECO:0000313" key="4">
    <source>
        <dbReference type="Proteomes" id="UP001156215"/>
    </source>
</evidence>
<dbReference type="SUPFAM" id="SSF55154">
    <property type="entry name" value="CYTH-like phosphatases"/>
    <property type="match status" value="1"/>
</dbReference>
<dbReference type="AlphaFoldDB" id="A0A9E9P429"/>
<gene>
    <name evidence="3" type="ORF">NB640_04225</name>
</gene>
<name>A0A9E9P429_9BURK</name>
<feature type="domain" description="CYTH" evidence="2">
    <location>
        <begin position="2"/>
        <end position="148"/>
    </location>
</feature>
<dbReference type="CDD" id="cd07891">
    <property type="entry name" value="CYTH-like_CthTTM-like_1"/>
    <property type="match status" value="1"/>
</dbReference>
<dbReference type="InterPro" id="IPR012042">
    <property type="entry name" value="NeuTTM/CthTTM-like"/>
</dbReference>
<reference evidence="3" key="1">
    <citation type="journal article" date="2022" name="Front. Microbiol.">
        <title>New perspectives on an old grouping: The genomic and phenotypic variability of Oxalobacter formigenes and the implications for calcium oxalate stone prevention.</title>
        <authorList>
            <person name="Chmiel J.A."/>
            <person name="Carr C."/>
            <person name="Stuivenberg G.A."/>
            <person name="Venema R."/>
            <person name="Chanyi R.M."/>
            <person name="Al K.F."/>
            <person name="Giguere D."/>
            <person name="Say H."/>
            <person name="Akouris P.P."/>
            <person name="Dominguez Romero S.A."/>
            <person name="Kwong A."/>
            <person name="Tai V."/>
            <person name="Koval S.F."/>
            <person name="Razvi H."/>
            <person name="Bjazevic J."/>
            <person name="Burton J.P."/>
        </authorList>
    </citation>
    <scope>NUCLEOTIDE SEQUENCE</scope>
    <source>
        <strain evidence="3">WoOx3</strain>
    </source>
</reference>
<dbReference type="InterPro" id="IPR033469">
    <property type="entry name" value="CYTH-like_dom_sf"/>
</dbReference>
<sequence>MGVEIERKFLLANDGWKNRVKGDTIRQGYLSADHDRVVRIRVMNQQAFVTIKSSTDGLFRNEWEYPIPLEDAQEMLENLCVRPLIEKVRYRIPHDGMIWEVDEFFGENAGLVIAEIELEAVDQTFDLPDWVGREVTEDPHYYNTNLMRNPYQAWSDKGK</sequence>
<dbReference type="PIRSF" id="PIRSF016487">
    <property type="entry name" value="CYTH_UCP016487"/>
    <property type="match status" value="1"/>
</dbReference>
<dbReference type="PANTHER" id="PTHR40114">
    <property type="entry name" value="SLR0698 PROTEIN"/>
    <property type="match status" value="1"/>
</dbReference>
<dbReference type="PROSITE" id="PS51707">
    <property type="entry name" value="CYTH"/>
    <property type="match status" value="1"/>
</dbReference>
<evidence type="ECO:0000259" key="2">
    <source>
        <dbReference type="PROSITE" id="PS51707"/>
    </source>
</evidence>
<organism evidence="3 4">
    <name type="scientific">Oxalobacter vibrioformis</name>
    <dbReference type="NCBI Taxonomy" id="933080"/>
    <lineage>
        <taxon>Bacteria</taxon>
        <taxon>Pseudomonadati</taxon>
        <taxon>Pseudomonadota</taxon>
        <taxon>Betaproteobacteria</taxon>
        <taxon>Burkholderiales</taxon>
        <taxon>Oxalobacteraceae</taxon>
        <taxon>Oxalobacter</taxon>
    </lineage>
</organism>
<dbReference type="RefSeq" id="WP_269309927.1">
    <property type="nucleotide sequence ID" value="NZ_CP098242.1"/>
</dbReference>
<feature type="active site" description="Proton acceptor" evidence="1">
    <location>
        <position position="29"/>
    </location>
</feature>
<evidence type="ECO:0000256" key="1">
    <source>
        <dbReference type="PIRSR" id="PIRSR016487-1"/>
    </source>
</evidence>
<dbReference type="PANTHER" id="PTHR40114:SF1">
    <property type="entry name" value="SLR0698 PROTEIN"/>
    <property type="match status" value="1"/>
</dbReference>
<evidence type="ECO:0000313" key="3">
    <source>
        <dbReference type="EMBL" id="WAW10860.1"/>
    </source>
</evidence>
<dbReference type="Proteomes" id="UP001156215">
    <property type="component" value="Chromosome"/>
</dbReference>
<protein>
    <submittedName>
        <fullName evidence="3">CYTH domain-containing protein</fullName>
    </submittedName>
</protein>
<dbReference type="KEGG" id="ovb:NB640_04225"/>
<dbReference type="Pfam" id="PF01928">
    <property type="entry name" value="CYTH"/>
    <property type="match status" value="1"/>
</dbReference>
<dbReference type="InterPro" id="IPR023577">
    <property type="entry name" value="CYTH_domain"/>
</dbReference>
<dbReference type="Gene3D" id="2.40.320.10">
    <property type="entry name" value="Hypothetical Protein Pfu-838710-001"/>
    <property type="match status" value="1"/>
</dbReference>